<accession>A0A0M8ZTN0</accession>
<organism evidence="2 3">
    <name type="scientific">Melipona quadrifasciata</name>
    <dbReference type="NCBI Taxonomy" id="166423"/>
    <lineage>
        <taxon>Eukaryota</taxon>
        <taxon>Metazoa</taxon>
        <taxon>Ecdysozoa</taxon>
        <taxon>Arthropoda</taxon>
        <taxon>Hexapoda</taxon>
        <taxon>Insecta</taxon>
        <taxon>Pterygota</taxon>
        <taxon>Neoptera</taxon>
        <taxon>Endopterygota</taxon>
        <taxon>Hymenoptera</taxon>
        <taxon>Apocrita</taxon>
        <taxon>Aculeata</taxon>
        <taxon>Apoidea</taxon>
        <taxon>Anthophila</taxon>
        <taxon>Apidae</taxon>
        <taxon>Melipona</taxon>
    </lineage>
</organism>
<feature type="region of interest" description="Disordered" evidence="1">
    <location>
        <begin position="1"/>
        <end position="21"/>
    </location>
</feature>
<evidence type="ECO:0000256" key="1">
    <source>
        <dbReference type="SAM" id="MobiDB-lite"/>
    </source>
</evidence>
<dbReference type="EMBL" id="KQ435850">
    <property type="protein sequence ID" value="KOX70905.1"/>
    <property type="molecule type" value="Genomic_DNA"/>
</dbReference>
<gene>
    <name evidence="2" type="ORF">WN51_03333</name>
</gene>
<evidence type="ECO:0000313" key="2">
    <source>
        <dbReference type="EMBL" id="KOX70905.1"/>
    </source>
</evidence>
<sequence length="55" mass="6319">MKEKWNAYGTDFPQDEEKKKDSLTNTICPLISDGHSKYPKKEKSALDREFALTGQ</sequence>
<protein>
    <submittedName>
        <fullName evidence="2">Uncharacterized protein</fullName>
    </submittedName>
</protein>
<evidence type="ECO:0000313" key="3">
    <source>
        <dbReference type="Proteomes" id="UP000053105"/>
    </source>
</evidence>
<proteinExistence type="predicted"/>
<dbReference type="Proteomes" id="UP000053105">
    <property type="component" value="Unassembled WGS sequence"/>
</dbReference>
<reference evidence="2 3" key="1">
    <citation type="submission" date="2015-07" db="EMBL/GenBank/DDBJ databases">
        <title>The genome of Melipona quadrifasciata.</title>
        <authorList>
            <person name="Pan H."/>
            <person name="Kapheim K."/>
        </authorList>
    </citation>
    <scope>NUCLEOTIDE SEQUENCE [LARGE SCALE GENOMIC DNA]</scope>
    <source>
        <strain evidence="2">0111107301</strain>
        <tissue evidence="2">Whole body</tissue>
    </source>
</reference>
<dbReference type="AlphaFoldDB" id="A0A0M8ZTN0"/>
<name>A0A0M8ZTN0_9HYME</name>
<keyword evidence="3" id="KW-1185">Reference proteome</keyword>